<dbReference type="GO" id="GO:0005886">
    <property type="term" value="C:plasma membrane"/>
    <property type="evidence" value="ECO:0007669"/>
    <property type="project" value="UniProtKB-SubCell"/>
</dbReference>
<dbReference type="InterPro" id="IPR000620">
    <property type="entry name" value="EamA_dom"/>
</dbReference>
<evidence type="ECO:0000256" key="3">
    <source>
        <dbReference type="ARBA" id="ARBA00022692"/>
    </source>
</evidence>
<organism evidence="7 8">
    <name type="scientific">Sphingobacterium multivorum</name>
    <dbReference type="NCBI Taxonomy" id="28454"/>
    <lineage>
        <taxon>Bacteria</taxon>
        <taxon>Pseudomonadati</taxon>
        <taxon>Bacteroidota</taxon>
        <taxon>Sphingobacteriia</taxon>
        <taxon>Sphingobacteriales</taxon>
        <taxon>Sphingobacteriaceae</taxon>
        <taxon>Sphingobacterium</taxon>
    </lineage>
</organism>
<keyword evidence="5" id="KW-0472">Membrane</keyword>
<proteinExistence type="predicted"/>
<evidence type="ECO:0000256" key="1">
    <source>
        <dbReference type="ARBA" id="ARBA00004651"/>
    </source>
</evidence>
<accession>A0A2X2L3K9</accession>
<protein>
    <submittedName>
        <fullName evidence="7">Inner membrane transporter rhtA</fullName>
    </submittedName>
</protein>
<sequence length="298" mass="32226">MEKLKGALAVFLGASSFGILSTFVKKAYGKGLNLGEVTGIQVLFGMLILWLIYIIIKLFSAKSFHSSSKKSSWIKILISGTSTGLVSILYYKCVQLVPASLAIVLLMQYIWIGVVIEFIFFKAKPSKNNLIGIGIVLIATLLATGLLEKGLQHLNLTGVLFGLLAATAYSVFMIVNGRVGNDYHPIQKSAIMVTGACILVFTLFPPAYLWNGQFDGNFLYFGLILSLFGTVIPPLLFAYGLPKTGFSLGGILSSAELPVATCMSFFILHESVSTIQWLGVLLILGTVIWLNAAKSSTH</sequence>
<keyword evidence="3" id="KW-0812">Transmembrane</keyword>
<dbReference type="PANTHER" id="PTHR32322:SF18">
    <property type="entry name" value="S-ADENOSYLMETHIONINE_S-ADENOSYLHOMOCYSTEINE TRANSPORTER"/>
    <property type="match status" value="1"/>
</dbReference>
<dbReference type="AlphaFoldDB" id="A0A2X2L3K9"/>
<evidence type="ECO:0000313" key="8">
    <source>
        <dbReference type="Proteomes" id="UP000251241"/>
    </source>
</evidence>
<evidence type="ECO:0000256" key="2">
    <source>
        <dbReference type="ARBA" id="ARBA00022475"/>
    </source>
</evidence>
<dbReference type="Proteomes" id="UP000251241">
    <property type="component" value="Unassembled WGS sequence"/>
</dbReference>
<reference evidence="7 8" key="1">
    <citation type="submission" date="2018-06" db="EMBL/GenBank/DDBJ databases">
        <authorList>
            <consortium name="Pathogen Informatics"/>
            <person name="Doyle S."/>
        </authorList>
    </citation>
    <scope>NUCLEOTIDE SEQUENCE [LARGE SCALE GENOMIC DNA]</scope>
    <source>
        <strain evidence="7 8">NCTC11343</strain>
    </source>
</reference>
<evidence type="ECO:0000256" key="5">
    <source>
        <dbReference type="ARBA" id="ARBA00023136"/>
    </source>
</evidence>
<dbReference type="PANTHER" id="PTHR32322">
    <property type="entry name" value="INNER MEMBRANE TRANSPORTER"/>
    <property type="match status" value="1"/>
</dbReference>
<evidence type="ECO:0000313" key="7">
    <source>
        <dbReference type="EMBL" id="SPZ83820.1"/>
    </source>
</evidence>
<dbReference type="SUPFAM" id="SSF103481">
    <property type="entry name" value="Multidrug resistance efflux transporter EmrE"/>
    <property type="match status" value="2"/>
</dbReference>
<dbReference type="GeneID" id="97179185"/>
<feature type="domain" description="EamA" evidence="6">
    <location>
        <begin position="5"/>
        <end position="143"/>
    </location>
</feature>
<evidence type="ECO:0000256" key="4">
    <source>
        <dbReference type="ARBA" id="ARBA00022989"/>
    </source>
</evidence>
<dbReference type="InterPro" id="IPR050638">
    <property type="entry name" value="AA-Vitamin_Transporters"/>
</dbReference>
<keyword evidence="4" id="KW-1133">Transmembrane helix</keyword>
<feature type="domain" description="EamA" evidence="6">
    <location>
        <begin position="157"/>
        <end position="291"/>
    </location>
</feature>
<name>A0A2X2L3K9_SPHMU</name>
<dbReference type="Pfam" id="PF00892">
    <property type="entry name" value="EamA"/>
    <property type="match status" value="2"/>
</dbReference>
<evidence type="ECO:0000259" key="6">
    <source>
        <dbReference type="Pfam" id="PF00892"/>
    </source>
</evidence>
<comment type="subcellular location">
    <subcellularLocation>
        <location evidence="1">Cell membrane</location>
        <topology evidence="1">Multi-pass membrane protein</topology>
    </subcellularLocation>
</comment>
<dbReference type="RefSeq" id="WP_112373638.1">
    <property type="nucleotide sequence ID" value="NZ_CP068086.1"/>
</dbReference>
<gene>
    <name evidence="7" type="primary">rhtA_1</name>
    <name evidence="7" type="ORF">NCTC11343_00339</name>
</gene>
<keyword evidence="2" id="KW-1003">Cell membrane</keyword>
<dbReference type="EMBL" id="UAUU01000002">
    <property type="protein sequence ID" value="SPZ83820.1"/>
    <property type="molecule type" value="Genomic_DNA"/>
</dbReference>
<dbReference type="InterPro" id="IPR037185">
    <property type="entry name" value="EmrE-like"/>
</dbReference>